<protein>
    <submittedName>
        <fullName evidence="1">Uncharacterized protein</fullName>
    </submittedName>
</protein>
<evidence type="ECO:0000313" key="2">
    <source>
        <dbReference type="Proteomes" id="UP001150924"/>
    </source>
</evidence>
<organism evidence="1 2">
    <name type="scientific">Nannocystis pusilla</name>
    <dbReference type="NCBI Taxonomy" id="889268"/>
    <lineage>
        <taxon>Bacteria</taxon>
        <taxon>Pseudomonadati</taxon>
        <taxon>Myxococcota</taxon>
        <taxon>Polyangia</taxon>
        <taxon>Nannocystales</taxon>
        <taxon>Nannocystaceae</taxon>
        <taxon>Nannocystis</taxon>
    </lineage>
</organism>
<sequence>MLRTDAQLTGVGAALDDAGGVADAGLAELAARAEDVEVKLVAIDAQLIEQRVLVDPALVGGRDVSLA</sequence>
<dbReference type="AlphaFoldDB" id="A0A9X3F1R7"/>
<dbReference type="Proteomes" id="UP001150924">
    <property type="component" value="Unassembled WGS sequence"/>
</dbReference>
<evidence type="ECO:0000313" key="1">
    <source>
        <dbReference type="EMBL" id="MCY1009801.1"/>
    </source>
</evidence>
<reference evidence="1" key="1">
    <citation type="submission" date="2022-11" db="EMBL/GenBank/DDBJ databases">
        <title>Minimal conservation of predation-associated metabolite biosynthetic gene clusters underscores biosynthetic potential of Myxococcota including descriptions for ten novel species: Archangium lansinium sp. nov., Myxococcus landrumus sp. nov., Nannocystis bai.</title>
        <authorList>
            <person name="Ahearne A."/>
            <person name="Stevens C."/>
            <person name="Phillips K."/>
        </authorList>
    </citation>
    <scope>NUCLEOTIDE SEQUENCE</scope>
    <source>
        <strain evidence="1">Na p29</strain>
    </source>
</reference>
<name>A0A9X3F1R7_9BACT</name>
<keyword evidence="2" id="KW-1185">Reference proteome</keyword>
<dbReference type="RefSeq" id="WP_267772510.1">
    <property type="nucleotide sequence ID" value="NZ_JAPNKE010000002.1"/>
</dbReference>
<gene>
    <name evidence="1" type="ORF">OV079_30425</name>
</gene>
<proteinExistence type="predicted"/>
<comment type="caution">
    <text evidence="1">The sequence shown here is derived from an EMBL/GenBank/DDBJ whole genome shotgun (WGS) entry which is preliminary data.</text>
</comment>
<dbReference type="EMBL" id="JAPNKE010000002">
    <property type="protein sequence ID" value="MCY1009801.1"/>
    <property type="molecule type" value="Genomic_DNA"/>
</dbReference>
<accession>A0A9X3F1R7</accession>